<accession>A0ABW1F0Q7</accession>
<dbReference type="PANTHER" id="PTHR46796:SF6">
    <property type="entry name" value="ARAC SUBFAMILY"/>
    <property type="match status" value="1"/>
</dbReference>
<dbReference type="PROSITE" id="PS01124">
    <property type="entry name" value="HTH_ARAC_FAMILY_2"/>
    <property type="match status" value="1"/>
</dbReference>
<dbReference type="SUPFAM" id="SSF46689">
    <property type="entry name" value="Homeodomain-like"/>
    <property type="match status" value="1"/>
</dbReference>
<dbReference type="PANTHER" id="PTHR46796">
    <property type="entry name" value="HTH-TYPE TRANSCRIPTIONAL ACTIVATOR RHAS-RELATED"/>
    <property type="match status" value="1"/>
</dbReference>
<keyword evidence="3" id="KW-0804">Transcription</keyword>
<sequence>MLTESVFRTEDVAPTDRFDCWHQQLAEMSAPFDVRTEHAADFRAELRIVTLGEVRFWTMEHPPITLRRPPKLLRPTDPELYHLSLPFGGPARVVRSDGRGDCSPHDVVLHDSARPALLRLSTDDPEQRITGAGVIIPRHVLPLPPGRVGRLTDQRLPGREGVGALLTQFLTGLAADTSAYRPADAPRLGTVALDLVSALLAHHLDAEEALPPESRRRALTHRIRAFIRTRLHDPGLSPGAVAAAHHISVSYLHRLFEGEEETVAAWIRRQRLERARRDLADPALAAVPVHVIAARCGFPRAADFSRAFRGAYGLAPRDFRHDAVPLAAPDSPRR</sequence>
<gene>
    <name evidence="5" type="ORF">ACFP0N_18165</name>
</gene>
<evidence type="ECO:0000256" key="3">
    <source>
        <dbReference type="ARBA" id="ARBA00023163"/>
    </source>
</evidence>
<evidence type="ECO:0000313" key="5">
    <source>
        <dbReference type="EMBL" id="MFC5886896.1"/>
    </source>
</evidence>
<dbReference type="Pfam" id="PF14525">
    <property type="entry name" value="AraC_binding_2"/>
    <property type="match status" value="1"/>
</dbReference>
<reference evidence="6" key="1">
    <citation type="journal article" date="2019" name="Int. J. Syst. Evol. Microbiol.">
        <title>The Global Catalogue of Microorganisms (GCM) 10K type strain sequencing project: providing services to taxonomists for standard genome sequencing and annotation.</title>
        <authorList>
            <consortium name="The Broad Institute Genomics Platform"/>
            <consortium name="The Broad Institute Genome Sequencing Center for Infectious Disease"/>
            <person name="Wu L."/>
            <person name="Ma J."/>
        </authorList>
    </citation>
    <scope>NUCLEOTIDE SEQUENCE [LARGE SCALE GENOMIC DNA]</scope>
    <source>
        <strain evidence="6">CGMCC 4.1469</strain>
    </source>
</reference>
<keyword evidence="6" id="KW-1185">Reference proteome</keyword>
<proteinExistence type="predicted"/>
<dbReference type="EMBL" id="JBHSOD010000021">
    <property type="protein sequence ID" value="MFC5886896.1"/>
    <property type="molecule type" value="Genomic_DNA"/>
</dbReference>
<evidence type="ECO:0000259" key="4">
    <source>
        <dbReference type="PROSITE" id="PS01124"/>
    </source>
</evidence>
<dbReference type="RefSeq" id="WP_313767435.1">
    <property type="nucleotide sequence ID" value="NZ_BAAAVH010000027.1"/>
</dbReference>
<dbReference type="Proteomes" id="UP001596067">
    <property type="component" value="Unassembled WGS sequence"/>
</dbReference>
<dbReference type="InterPro" id="IPR050204">
    <property type="entry name" value="AraC_XylS_family_regulators"/>
</dbReference>
<organism evidence="5 6">
    <name type="scientific">Kitasatospora aburaviensis</name>
    <dbReference type="NCBI Taxonomy" id="67265"/>
    <lineage>
        <taxon>Bacteria</taxon>
        <taxon>Bacillati</taxon>
        <taxon>Actinomycetota</taxon>
        <taxon>Actinomycetes</taxon>
        <taxon>Kitasatosporales</taxon>
        <taxon>Streptomycetaceae</taxon>
        <taxon>Kitasatospora</taxon>
    </lineage>
</organism>
<evidence type="ECO:0000313" key="6">
    <source>
        <dbReference type="Proteomes" id="UP001596067"/>
    </source>
</evidence>
<protein>
    <submittedName>
        <fullName evidence="5">Helix-turn-helix domain-containing protein</fullName>
    </submittedName>
</protein>
<dbReference type="InterPro" id="IPR035418">
    <property type="entry name" value="AraC-bd_2"/>
</dbReference>
<evidence type="ECO:0000256" key="1">
    <source>
        <dbReference type="ARBA" id="ARBA00023015"/>
    </source>
</evidence>
<dbReference type="SMART" id="SM00342">
    <property type="entry name" value="HTH_ARAC"/>
    <property type="match status" value="1"/>
</dbReference>
<keyword evidence="1" id="KW-0805">Transcription regulation</keyword>
<comment type="caution">
    <text evidence="5">The sequence shown here is derived from an EMBL/GenBank/DDBJ whole genome shotgun (WGS) entry which is preliminary data.</text>
</comment>
<name>A0ABW1F0Q7_9ACTN</name>
<dbReference type="InterPro" id="IPR009057">
    <property type="entry name" value="Homeodomain-like_sf"/>
</dbReference>
<dbReference type="Pfam" id="PF12833">
    <property type="entry name" value="HTH_18"/>
    <property type="match status" value="1"/>
</dbReference>
<keyword evidence="2" id="KW-0238">DNA-binding</keyword>
<feature type="domain" description="HTH araC/xylS-type" evidence="4">
    <location>
        <begin position="221"/>
        <end position="322"/>
    </location>
</feature>
<evidence type="ECO:0000256" key="2">
    <source>
        <dbReference type="ARBA" id="ARBA00023125"/>
    </source>
</evidence>
<dbReference type="Gene3D" id="1.10.10.60">
    <property type="entry name" value="Homeodomain-like"/>
    <property type="match status" value="1"/>
</dbReference>
<dbReference type="InterPro" id="IPR018060">
    <property type="entry name" value="HTH_AraC"/>
</dbReference>